<sequence>MFRPSIPALVLATLAFAAQAQTAETNTAPMPAVTEIGALEISAPFARATLPNQPVAGGFMTITNTGDADDTLVGVSSDAAGRSEVHEMAMEGDVMRMRELADGLPIPAGQTVTLAPGGYHVMFMDLAGPLEEGDGVDLTLSFEHAGEVSMTMPVLGRAATAAANGS</sequence>
<protein>
    <recommendedName>
        <fullName evidence="4">Copper(I)-binding protein</fullName>
    </recommendedName>
</protein>
<evidence type="ECO:0000313" key="2">
    <source>
        <dbReference type="EMBL" id="PZX16921.1"/>
    </source>
</evidence>
<organism evidence="2 3">
    <name type="scientific">Palleronia aestuarii</name>
    <dbReference type="NCBI Taxonomy" id="568105"/>
    <lineage>
        <taxon>Bacteria</taxon>
        <taxon>Pseudomonadati</taxon>
        <taxon>Pseudomonadota</taxon>
        <taxon>Alphaproteobacteria</taxon>
        <taxon>Rhodobacterales</taxon>
        <taxon>Roseobacteraceae</taxon>
        <taxon>Palleronia</taxon>
    </lineage>
</organism>
<comment type="caution">
    <text evidence="2">The sequence shown here is derived from an EMBL/GenBank/DDBJ whole genome shotgun (WGS) entry which is preliminary data.</text>
</comment>
<dbReference type="InterPro" id="IPR036182">
    <property type="entry name" value="PCuAC_sf"/>
</dbReference>
<keyword evidence="1" id="KW-0732">Signal</keyword>
<dbReference type="RefSeq" id="WP_111536727.1">
    <property type="nucleotide sequence ID" value="NZ_QKZL01000005.1"/>
</dbReference>
<evidence type="ECO:0000313" key="3">
    <source>
        <dbReference type="Proteomes" id="UP000248916"/>
    </source>
</evidence>
<evidence type="ECO:0000256" key="1">
    <source>
        <dbReference type="SAM" id="SignalP"/>
    </source>
</evidence>
<keyword evidence="3" id="KW-1185">Reference proteome</keyword>
<dbReference type="OrthoDB" id="9796962at2"/>
<name>A0A2W7N9L6_9RHOB</name>
<dbReference type="Gene3D" id="2.60.40.1890">
    <property type="entry name" value="PCu(A)C copper chaperone"/>
    <property type="match status" value="1"/>
</dbReference>
<reference evidence="2 3" key="1">
    <citation type="submission" date="2018-06" db="EMBL/GenBank/DDBJ databases">
        <title>Genomic Encyclopedia of Archaeal and Bacterial Type Strains, Phase II (KMG-II): from individual species to whole genera.</title>
        <authorList>
            <person name="Goeker M."/>
        </authorList>
    </citation>
    <scope>NUCLEOTIDE SEQUENCE [LARGE SCALE GENOMIC DNA]</scope>
    <source>
        <strain evidence="2 3">DSM 22009</strain>
    </source>
</reference>
<dbReference type="InterPro" id="IPR058248">
    <property type="entry name" value="Lxx211020-like"/>
</dbReference>
<gene>
    <name evidence="2" type="ORF">LX81_01551</name>
</gene>
<proteinExistence type="predicted"/>
<dbReference type="PANTHER" id="PTHR36302">
    <property type="entry name" value="BLR7088 PROTEIN"/>
    <property type="match status" value="1"/>
</dbReference>
<feature type="chain" id="PRO_5016109152" description="Copper(I)-binding protein" evidence="1">
    <location>
        <begin position="21"/>
        <end position="166"/>
    </location>
</feature>
<dbReference type="PANTHER" id="PTHR36302:SF1">
    <property type="entry name" value="COPPER CHAPERONE PCU(A)C"/>
    <property type="match status" value="1"/>
</dbReference>
<dbReference type="Pfam" id="PF04314">
    <property type="entry name" value="PCuAC"/>
    <property type="match status" value="1"/>
</dbReference>
<evidence type="ECO:0008006" key="4">
    <source>
        <dbReference type="Google" id="ProtNLM"/>
    </source>
</evidence>
<dbReference type="EMBL" id="QKZL01000005">
    <property type="protein sequence ID" value="PZX16921.1"/>
    <property type="molecule type" value="Genomic_DNA"/>
</dbReference>
<dbReference type="InterPro" id="IPR007410">
    <property type="entry name" value="LpqE-like"/>
</dbReference>
<dbReference type="SUPFAM" id="SSF110087">
    <property type="entry name" value="DR1885-like metal-binding protein"/>
    <property type="match status" value="1"/>
</dbReference>
<dbReference type="AlphaFoldDB" id="A0A2W7N9L6"/>
<feature type="signal peptide" evidence="1">
    <location>
        <begin position="1"/>
        <end position="20"/>
    </location>
</feature>
<accession>A0A2W7N9L6</accession>
<dbReference type="Proteomes" id="UP000248916">
    <property type="component" value="Unassembled WGS sequence"/>
</dbReference>